<comment type="similarity">
    <text evidence="1 9 10">Belongs to the TRAFAC class translation factor GTPase superfamily. Classic translation factor GTPase family. IF-2 subfamily.</text>
</comment>
<dbReference type="Pfam" id="PF00009">
    <property type="entry name" value="GTP_EFTU"/>
    <property type="match status" value="1"/>
</dbReference>
<dbReference type="InterPro" id="IPR036925">
    <property type="entry name" value="TIF_IF2_dom3_sf"/>
</dbReference>
<evidence type="ECO:0000313" key="14">
    <source>
        <dbReference type="Proteomes" id="UP000823614"/>
    </source>
</evidence>
<dbReference type="HAMAP" id="MF_00100_B">
    <property type="entry name" value="IF_2_B"/>
    <property type="match status" value="1"/>
</dbReference>
<feature type="binding site" evidence="9">
    <location>
        <begin position="352"/>
        <end position="359"/>
    </location>
    <ligand>
        <name>GTP</name>
        <dbReference type="ChEBI" id="CHEBI:37565"/>
    </ligand>
</feature>
<dbReference type="GO" id="GO:0005525">
    <property type="term" value="F:GTP binding"/>
    <property type="evidence" value="ECO:0007669"/>
    <property type="project" value="UniProtKB-KW"/>
</dbReference>
<dbReference type="SUPFAM" id="SSF52156">
    <property type="entry name" value="Initiation factor IF2/eIF5b, domain 3"/>
    <property type="match status" value="1"/>
</dbReference>
<accession>A0A9D9EAD8</accession>
<dbReference type="CDD" id="cd03702">
    <property type="entry name" value="IF2_mtIF2_II"/>
    <property type="match status" value="1"/>
</dbReference>
<dbReference type="PANTHER" id="PTHR43381:SF5">
    <property type="entry name" value="TR-TYPE G DOMAIN-CONTAINING PROTEIN"/>
    <property type="match status" value="1"/>
</dbReference>
<dbReference type="GO" id="GO:0003924">
    <property type="term" value="F:GTPase activity"/>
    <property type="evidence" value="ECO:0007669"/>
    <property type="project" value="UniProtKB-UniRule"/>
</dbReference>
<evidence type="ECO:0000256" key="10">
    <source>
        <dbReference type="RuleBase" id="RU000644"/>
    </source>
</evidence>
<feature type="compositionally biased region" description="Basic residues" evidence="11">
    <location>
        <begin position="112"/>
        <end position="121"/>
    </location>
</feature>
<organism evidence="13 14">
    <name type="scientific">Candidatus Gallilactobacillus intestinavium</name>
    <dbReference type="NCBI Taxonomy" id="2840838"/>
    <lineage>
        <taxon>Bacteria</taxon>
        <taxon>Bacillati</taxon>
        <taxon>Bacillota</taxon>
        <taxon>Bacilli</taxon>
        <taxon>Lactobacillales</taxon>
        <taxon>Lactobacillaceae</taxon>
        <taxon>Lactobacillaceae incertae sedis</taxon>
        <taxon>Candidatus Gallilactobacillus</taxon>
    </lineage>
</organism>
<dbReference type="InterPro" id="IPR015760">
    <property type="entry name" value="TIF_IF2"/>
</dbReference>
<keyword evidence="4 9" id="KW-0396">Initiation factor</keyword>
<keyword evidence="6 9" id="KW-0648">Protein biosynthesis</keyword>
<dbReference type="InterPro" id="IPR000795">
    <property type="entry name" value="T_Tr_GTP-bd_dom"/>
</dbReference>
<dbReference type="FunFam" id="2.40.30.10:FF:000008">
    <property type="entry name" value="Translation initiation factor IF-2"/>
    <property type="match status" value="1"/>
</dbReference>
<dbReference type="FunFam" id="3.40.50.300:FF:000019">
    <property type="entry name" value="Translation initiation factor IF-2"/>
    <property type="match status" value="1"/>
</dbReference>
<dbReference type="InterPro" id="IPR009000">
    <property type="entry name" value="Transl_B-barrel_sf"/>
</dbReference>
<feature type="binding site" evidence="9">
    <location>
        <begin position="452"/>
        <end position="455"/>
    </location>
    <ligand>
        <name>GTP</name>
        <dbReference type="ChEBI" id="CHEBI:37565"/>
    </ligand>
</feature>
<dbReference type="Gene3D" id="3.40.50.10050">
    <property type="entry name" value="Translation initiation factor IF- 2, domain 3"/>
    <property type="match status" value="1"/>
</dbReference>
<keyword evidence="3 9" id="KW-0963">Cytoplasm</keyword>
<feature type="domain" description="Tr-type G" evidence="12">
    <location>
        <begin position="343"/>
        <end position="512"/>
    </location>
</feature>
<dbReference type="PROSITE" id="PS51722">
    <property type="entry name" value="G_TR_2"/>
    <property type="match status" value="1"/>
</dbReference>
<dbReference type="Pfam" id="PF11987">
    <property type="entry name" value="IF-2"/>
    <property type="match status" value="1"/>
</dbReference>
<dbReference type="InterPro" id="IPR006847">
    <property type="entry name" value="IF2_N"/>
</dbReference>
<dbReference type="SUPFAM" id="SSF50447">
    <property type="entry name" value="Translation proteins"/>
    <property type="match status" value="2"/>
</dbReference>
<feature type="region of interest" description="G-domain" evidence="9">
    <location>
        <begin position="346"/>
        <end position="494"/>
    </location>
</feature>
<evidence type="ECO:0000259" key="12">
    <source>
        <dbReference type="PROSITE" id="PS51722"/>
    </source>
</evidence>
<keyword evidence="7 9" id="KW-0342">GTP-binding</keyword>
<dbReference type="InterPro" id="IPR000178">
    <property type="entry name" value="TF_IF2_bacterial-like"/>
</dbReference>
<dbReference type="InterPro" id="IPR044145">
    <property type="entry name" value="IF2_II"/>
</dbReference>
<evidence type="ECO:0000256" key="5">
    <source>
        <dbReference type="ARBA" id="ARBA00022741"/>
    </source>
</evidence>
<dbReference type="NCBIfam" id="TIGR00487">
    <property type="entry name" value="IF-2"/>
    <property type="match status" value="1"/>
</dbReference>
<reference evidence="13" key="2">
    <citation type="journal article" date="2021" name="PeerJ">
        <title>Extensive microbial diversity within the chicken gut microbiome revealed by metagenomics and culture.</title>
        <authorList>
            <person name="Gilroy R."/>
            <person name="Ravi A."/>
            <person name="Getino M."/>
            <person name="Pursley I."/>
            <person name="Horton D.L."/>
            <person name="Alikhan N.F."/>
            <person name="Baker D."/>
            <person name="Gharbi K."/>
            <person name="Hall N."/>
            <person name="Watson M."/>
            <person name="Adriaenssens E.M."/>
            <person name="Foster-Nyarko E."/>
            <person name="Jarju S."/>
            <person name="Secka A."/>
            <person name="Antonio M."/>
            <person name="Oren A."/>
            <person name="Chaudhuri R.R."/>
            <person name="La Ragione R."/>
            <person name="Hildebrand F."/>
            <person name="Pallen M.J."/>
        </authorList>
    </citation>
    <scope>NUCLEOTIDE SEQUENCE</scope>
    <source>
        <strain evidence="13">C6-149</strain>
    </source>
</reference>
<evidence type="ECO:0000256" key="8">
    <source>
        <dbReference type="ARBA" id="ARBA00025162"/>
    </source>
</evidence>
<dbReference type="EMBL" id="JADIMP010000066">
    <property type="protein sequence ID" value="MBO8441639.1"/>
    <property type="molecule type" value="Genomic_DNA"/>
</dbReference>
<feature type="compositionally biased region" description="Basic and acidic residues" evidence="11">
    <location>
        <begin position="83"/>
        <end position="102"/>
    </location>
</feature>
<comment type="function">
    <text evidence="8 9 10">One of the essential components for the initiation of protein synthesis. Protects formylmethionyl-tRNA from spontaneous hydrolysis and promotes its binding to the 30S ribosomal subunits. Also involved in the hydrolysis of GTP during the formation of the 70S ribosomal complex.</text>
</comment>
<keyword evidence="5 9" id="KW-0547">Nucleotide-binding</keyword>
<evidence type="ECO:0000256" key="4">
    <source>
        <dbReference type="ARBA" id="ARBA00022540"/>
    </source>
</evidence>
<evidence type="ECO:0000256" key="9">
    <source>
        <dbReference type="HAMAP-Rule" id="MF_00100"/>
    </source>
</evidence>
<evidence type="ECO:0000256" key="2">
    <source>
        <dbReference type="ARBA" id="ARBA00020675"/>
    </source>
</evidence>
<evidence type="ECO:0000256" key="7">
    <source>
        <dbReference type="ARBA" id="ARBA00023134"/>
    </source>
</evidence>
<dbReference type="AlphaFoldDB" id="A0A9D9EAD8"/>
<dbReference type="SUPFAM" id="SSF52540">
    <property type="entry name" value="P-loop containing nucleoside triphosphate hydrolases"/>
    <property type="match status" value="1"/>
</dbReference>
<feature type="compositionally biased region" description="Basic and acidic residues" evidence="11">
    <location>
        <begin position="238"/>
        <end position="250"/>
    </location>
</feature>
<protein>
    <recommendedName>
        <fullName evidence="2 9">Translation initiation factor IF-2</fullName>
    </recommendedName>
</protein>
<dbReference type="Gene3D" id="3.40.50.300">
    <property type="entry name" value="P-loop containing nucleotide triphosphate hydrolases"/>
    <property type="match status" value="1"/>
</dbReference>
<evidence type="ECO:0000256" key="11">
    <source>
        <dbReference type="SAM" id="MobiDB-lite"/>
    </source>
</evidence>
<dbReference type="Pfam" id="PF04760">
    <property type="entry name" value="IF2_N"/>
    <property type="match status" value="2"/>
</dbReference>
<dbReference type="Gene3D" id="1.10.10.2480">
    <property type="match status" value="1"/>
</dbReference>
<feature type="compositionally biased region" description="Basic and acidic residues" evidence="11">
    <location>
        <begin position="143"/>
        <end position="159"/>
    </location>
</feature>
<dbReference type="InterPro" id="IPR027417">
    <property type="entry name" value="P-loop_NTPase"/>
</dbReference>
<dbReference type="InterPro" id="IPR053905">
    <property type="entry name" value="EF-G-like_DII"/>
</dbReference>
<dbReference type="Gene3D" id="2.40.30.10">
    <property type="entry name" value="Translation factors"/>
    <property type="match status" value="2"/>
</dbReference>
<proteinExistence type="inferred from homology"/>
<gene>
    <name evidence="9 13" type="primary">infB</name>
    <name evidence="13" type="ORF">IAA89_04320</name>
</gene>
<dbReference type="GO" id="GO:0003743">
    <property type="term" value="F:translation initiation factor activity"/>
    <property type="evidence" value="ECO:0007669"/>
    <property type="project" value="UniProtKB-UniRule"/>
</dbReference>
<comment type="subcellular location">
    <subcellularLocation>
        <location evidence="9">Cytoplasm</location>
    </subcellularLocation>
</comment>
<sequence>MAKRVYELAKELNVSSKELMDLAKKNNIVFNSHMASITDEQEKVLRNNFMKKNNNQNKVKDQSGDTKKIVKKKVVHHFIKNKKNNDHRRTNFNRHNDLHGEGRILNLDNPRKNNRPQRKQVTKNIDDLNHKKTQSNNINLQHENSKGERKKEPIVDKKKFNNSNKKFKHDDSKNSTLMTSMPKPDLNKSSKSSEEKKSDKNKNQSRDRKKEYTNNHEETPYKRQKKIKFNKKQQKIKQKQEAKEAAAKPVRKEKPLPDVLVYEEGMNAQELGKLLHREPTEIIKKLFMLGVAVNQNQSLDKDTIEILAADYGIDAKEKEHEDIADIDKFFEQNEEDDNGNLVSRPPVVTIMGHVDHGKTTLLDQLRNSHITAGEAGGITQKIGAYQVNVKGKKITFIDTPGHAAFTAMRARGANITDITILVVAADDGVMPQTLEAIHHAQAAKTPIIVAINKIDKPGANPDHVIEQLAEHNLVPEDWGGDTIFVNISAKKNKNLDELLDMVLLQAEMMELKANPDKRAIGSVVEARLDKGRGPVATVLVQGGTLHIGDPIVIGNTYGKIRTMNDDHHRSVKKATPSMPVEITGMNDVPAAGDKFVVFEDEKSARLAGEERAKRALLAERSRTSHVTVDNLFDTMKQADMKEVPVIIKADVQGSVEALANSFNKIQVDGVRVNIVHQAVGAINESDVTLAEASNAIIVGFNVRPTAQAKSQAESSGVDIRLHNVIYNAIDEIESAMKGMLEPVYKEEVTGQVEVLELYKVSKVGTVVGGMVTEGYITNDAGVRLIRDGVVVYEGKLGSLQRYKDAVKEVKAGLNLGLTIANYNDIKVGDMIEAFVMKEVPVE</sequence>
<feature type="binding site" evidence="9">
    <location>
        <begin position="398"/>
        <end position="402"/>
    </location>
    <ligand>
        <name>GTP</name>
        <dbReference type="ChEBI" id="CHEBI:37565"/>
    </ligand>
</feature>
<evidence type="ECO:0000256" key="6">
    <source>
        <dbReference type="ARBA" id="ARBA00022917"/>
    </source>
</evidence>
<dbReference type="InterPro" id="IPR005225">
    <property type="entry name" value="Small_GTP-bd"/>
</dbReference>
<evidence type="ECO:0000256" key="1">
    <source>
        <dbReference type="ARBA" id="ARBA00007733"/>
    </source>
</evidence>
<dbReference type="Pfam" id="PF22042">
    <property type="entry name" value="EF-G_D2"/>
    <property type="match status" value="1"/>
</dbReference>
<dbReference type="InterPro" id="IPR023115">
    <property type="entry name" value="TIF_IF2_dom3"/>
</dbReference>
<reference evidence="13" key="1">
    <citation type="submission" date="2020-10" db="EMBL/GenBank/DDBJ databases">
        <authorList>
            <person name="Gilroy R."/>
        </authorList>
    </citation>
    <scope>NUCLEOTIDE SEQUENCE</scope>
    <source>
        <strain evidence="13">C6-149</strain>
    </source>
</reference>
<feature type="region of interest" description="Disordered" evidence="11">
    <location>
        <begin position="83"/>
        <end position="250"/>
    </location>
</feature>
<dbReference type="Proteomes" id="UP000823614">
    <property type="component" value="Unassembled WGS sequence"/>
</dbReference>
<dbReference type="FunFam" id="2.40.30.10:FF:000007">
    <property type="entry name" value="Translation initiation factor IF-2"/>
    <property type="match status" value="1"/>
</dbReference>
<dbReference type="CDD" id="cd01887">
    <property type="entry name" value="IF2_eIF5B"/>
    <property type="match status" value="1"/>
</dbReference>
<evidence type="ECO:0000313" key="13">
    <source>
        <dbReference type="EMBL" id="MBO8441639.1"/>
    </source>
</evidence>
<name>A0A9D9EAD8_9LACO</name>
<dbReference type="NCBIfam" id="TIGR00231">
    <property type="entry name" value="small_GTP"/>
    <property type="match status" value="1"/>
</dbReference>
<feature type="compositionally biased region" description="Basic residues" evidence="11">
    <location>
        <begin position="222"/>
        <end position="237"/>
    </location>
</feature>
<feature type="compositionally biased region" description="Basic and acidic residues" evidence="11">
    <location>
        <begin position="185"/>
        <end position="221"/>
    </location>
</feature>
<dbReference type="PANTHER" id="PTHR43381">
    <property type="entry name" value="TRANSLATION INITIATION FACTOR IF-2-RELATED"/>
    <property type="match status" value="1"/>
</dbReference>
<evidence type="ECO:0000256" key="3">
    <source>
        <dbReference type="ARBA" id="ARBA00022490"/>
    </source>
</evidence>
<dbReference type="GO" id="GO:0005829">
    <property type="term" value="C:cytosol"/>
    <property type="evidence" value="ECO:0007669"/>
    <property type="project" value="TreeGrafter"/>
</dbReference>
<comment type="caution">
    <text evidence="13">The sequence shown here is derived from an EMBL/GenBank/DDBJ whole genome shotgun (WGS) entry which is preliminary data.</text>
</comment>
<dbReference type="CDD" id="cd03692">
    <property type="entry name" value="mtIF2_IVc"/>
    <property type="match status" value="1"/>
</dbReference>
<dbReference type="FunFam" id="3.40.50.10050:FF:000001">
    <property type="entry name" value="Translation initiation factor IF-2"/>
    <property type="match status" value="1"/>
</dbReference>